<gene>
    <name evidence="2" type="ORF">SAMN04489732_102206</name>
</gene>
<name>A0A1H8SPR3_9PSEU</name>
<dbReference type="Proteomes" id="UP000198582">
    <property type="component" value="Unassembled WGS sequence"/>
</dbReference>
<protein>
    <submittedName>
        <fullName evidence="2">Uncharacterized protein</fullName>
    </submittedName>
</protein>
<sequence>MSGRLTAGLALLGALVAGVVIGLLLVAPAGPDDAAAPPASPPSTTTAARPTSTTPAPDADVAAVTVLAHAIADAIQRRDATKFGTLTCRPQTSAALSALQKRWDAAGPMAVTLPEAPTVDGDSASVNIHVEGTGGRKQTPFPMHRENGRWCVPG</sequence>
<dbReference type="RefSeq" id="WP_091613453.1">
    <property type="nucleotide sequence ID" value="NZ_FOEF01000002.1"/>
</dbReference>
<feature type="region of interest" description="Disordered" evidence="1">
    <location>
        <begin position="33"/>
        <end position="57"/>
    </location>
</feature>
<evidence type="ECO:0000313" key="3">
    <source>
        <dbReference type="Proteomes" id="UP000198582"/>
    </source>
</evidence>
<keyword evidence="3" id="KW-1185">Reference proteome</keyword>
<dbReference type="AlphaFoldDB" id="A0A1H8SPR3"/>
<dbReference type="EMBL" id="FOEF01000002">
    <property type="protein sequence ID" value="SEO80163.1"/>
    <property type="molecule type" value="Genomic_DNA"/>
</dbReference>
<evidence type="ECO:0000256" key="1">
    <source>
        <dbReference type="SAM" id="MobiDB-lite"/>
    </source>
</evidence>
<organism evidence="2 3">
    <name type="scientific">Amycolatopsis saalfeldensis</name>
    <dbReference type="NCBI Taxonomy" id="394193"/>
    <lineage>
        <taxon>Bacteria</taxon>
        <taxon>Bacillati</taxon>
        <taxon>Actinomycetota</taxon>
        <taxon>Actinomycetes</taxon>
        <taxon>Pseudonocardiales</taxon>
        <taxon>Pseudonocardiaceae</taxon>
        <taxon>Amycolatopsis</taxon>
    </lineage>
</organism>
<evidence type="ECO:0000313" key="2">
    <source>
        <dbReference type="EMBL" id="SEO80163.1"/>
    </source>
</evidence>
<reference evidence="2 3" key="1">
    <citation type="submission" date="2016-10" db="EMBL/GenBank/DDBJ databases">
        <authorList>
            <person name="de Groot N.N."/>
        </authorList>
    </citation>
    <scope>NUCLEOTIDE SEQUENCE [LARGE SCALE GENOMIC DNA]</scope>
    <source>
        <strain evidence="2 3">DSM 44993</strain>
    </source>
</reference>
<dbReference type="OrthoDB" id="3630184at2"/>
<proteinExistence type="predicted"/>
<accession>A0A1H8SPR3</accession>